<organism evidence="1 2">
    <name type="scientific">Sphingobacterium spiritivorum</name>
    <name type="common">Flavobacterium spiritivorum</name>
    <dbReference type="NCBI Taxonomy" id="258"/>
    <lineage>
        <taxon>Bacteria</taxon>
        <taxon>Pseudomonadati</taxon>
        <taxon>Bacteroidota</taxon>
        <taxon>Sphingobacteriia</taxon>
        <taxon>Sphingobacteriales</taxon>
        <taxon>Sphingobacteriaceae</taxon>
        <taxon>Sphingobacterium</taxon>
    </lineage>
</organism>
<dbReference type="AlphaFoldDB" id="A0A380CSQ3"/>
<gene>
    <name evidence="1" type="ORF">NCTC11388_04264</name>
</gene>
<protein>
    <submittedName>
        <fullName evidence="1">Uncharacterized protein</fullName>
    </submittedName>
</protein>
<evidence type="ECO:0000313" key="2">
    <source>
        <dbReference type="Proteomes" id="UP000254893"/>
    </source>
</evidence>
<name>A0A380CSQ3_SPHSI</name>
<dbReference type="Proteomes" id="UP000254893">
    <property type="component" value="Unassembled WGS sequence"/>
</dbReference>
<accession>A0A380CSQ3</accession>
<reference evidence="1 2" key="1">
    <citation type="submission" date="2018-06" db="EMBL/GenBank/DDBJ databases">
        <authorList>
            <consortium name="Pathogen Informatics"/>
            <person name="Doyle S."/>
        </authorList>
    </citation>
    <scope>NUCLEOTIDE SEQUENCE [LARGE SCALE GENOMIC DNA]</scope>
    <source>
        <strain evidence="1 2">NCTC11388</strain>
    </source>
</reference>
<sequence>METAVKLQQILFSKSPMLLTENQNECNVRLLKKFYAINFLKRRADQIIINKTFNILYS</sequence>
<dbReference type="EMBL" id="UGYW01000002">
    <property type="protein sequence ID" value="SUJ28274.1"/>
    <property type="molecule type" value="Genomic_DNA"/>
</dbReference>
<proteinExistence type="predicted"/>
<evidence type="ECO:0000313" key="1">
    <source>
        <dbReference type="EMBL" id="SUJ28274.1"/>
    </source>
</evidence>